<comment type="cofactor">
    <cofactor evidence="1">
        <name>Mn(2+)</name>
        <dbReference type="ChEBI" id="CHEBI:29035"/>
    </cofactor>
</comment>
<dbReference type="GO" id="GO:0046872">
    <property type="term" value="F:metal ion binding"/>
    <property type="evidence" value="ECO:0007669"/>
    <property type="project" value="UniProtKB-KW"/>
</dbReference>
<dbReference type="GO" id="GO:0004722">
    <property type="term" value="F:protein serine/threonine phosphatase activity"/>
    <property type="evidence" value="ECO:0007669"/>
    <property type="project" value="UniProtKB-EC"/>
</dbReference>
<dbReference type="InParanoid" id="J9DKI0"/>
<dbReference type="HOGENOM" id="CLU_004962_8_1_1"/>
<keyword evidence="11" id="KW-1185">Reference proteome</keyword>
<dbReference type="PRINTS" id="PR00114">
    <property type="entry name" value="STPHPHTASE"/>
</dbReference>
<evidence type="ECO:0000256" key="6">
    <source>
        <dbReference type="ARBA" id="ARBA00047761"/>
    </source>
</evidence>
<dbReference type="Gene3D" id="3.60.21.10">
    <property type="match status" value="1"/>
</dbReference>
<keyword evidence="5" id="KW-0464">Manganese</keyword>
<evidence type="ECO:0000256" key="8">
    <source>
        <dbReference type="RuleBase" id="RU004273"/>
    </source>
</evidence>
<evidence type="ECO:0000256" key="3">
    <source>
        <dbReference type="ARBA" id="ARBA00022801"/>
    </source>
</evidence>
<keyword evidence="3 8" id="KW-0378">Hydrolase</keyword>
<dbReference type="GO" id="GO:0005634">
    <property type="term" value="C:nucleus"/>
    <property type="evidence" value="ECO:0007669"/>
    <property type="project" value="TreeGrafter"/>
</dbReference>
<dbReference type="OrthoDB" id="1930084at2759"/>
<reference evidence="10 11" key="1">
    <citation type="submission" date="2011-08" db="EMBL/GenBank/DDBJ databases">
        <authorList>
            <person name="Liu Z.J."/>
            <person name="Shi F.L."/>
            <person name="Lu J.Q."/>
            <person name="Li M."/>
            <person name="Wang Z.L."/>
        </authorList>
    </citation>
    <scope>NUCLEOTIDE SEQUENCE [LARGE SCALE GENOMIC DNA]</scope>
    <source>
        <strain evidence="10 11">USNM 41457</strain>
    </source>
</reference>
<name>J9DKI0_EDHAE</name>
<dbReference type="Proteomes" id="UP000003163">
    <property type="component" value="Unassembled WGS sequence"/>
</dbReference>
<dbReference type="AlphaFoldDB" id="J9DKI0"/>
<dbReference type="EMBL" id="AFBI03000104">
    <property type="protein sequence ID" value="EJW01897.1"/>
    <property type="molecule type" value="Genomic_DNA"/>
</dbReference>
<dbReference type="SMART" id="SM00156">
    <property type="entry name" value="PP2Ac"/>
    <property type="match status" value="1"/>
</dbReference>
<accession>J9DKI0</accession>
<evidence type="ECO:0000313" key="10">
    <source>
        <dbReference type="EMBL" id="EJW01897.1"/>
    </source>
</evidence>
<dbReference type="PANTHER" id="PTHR11668">
    <property type="entry name" value="SERINE/THREONINE PROTEIN PHOSPHATASE"/>
    <property type="match status" value="1"/>
</dbReference>
<dbReference type="VEuPathDB" id="MicrosporidiaDB:EDEG_03628"/>
<comment type="similarity">
    <text evidence="8">Belongs to the PPP phosphatase family.</text>
</comment>
<sequence>MDFLRKLRNLETPSEFEIRRICQSAIKHFVREQNIVDVESPVNICGDIHGQFFDLLNIFKMHGTPETSKYVFLGDYVDRGHQSFETYLTLLCYKALYPKNIFLIRGNHETNDCGRNLGFRTELERKFPRSHECIYSIISDTFRFLNVGAIVDGRVFCVHGGISPNFQTIQQLQVINRFSRNVDKVIVDLMWSDPHYEKGFKRSPRGAGYLFGQDELTHFLAVNDLNYLVRAHQFMKNGYKIDFKSANCLTVWSAPHYMYFYDNVASVLKYDGQHTITKSDFYIFHDVHDEFNQYRTETKNIKPDEDCKYRQFHKFY</sequence>
<dbReference type="PROSITE" id="PS00125">
    <property type="entry name" value="SER_THR_PHOSPHATASE"/>
    <property type="match status" value="1"/>
</dbReference>
<dbReference type="GO" id="GO:0031030">
    <property type="term" value="P:negative regulation of septation initiation signaling"/>
    <property type="evidence" value="ECO:0007669"/>
    <property type="project" value="EnsemblFungi"/>
</dbReference>
<keyword evidence="2" id="KW-0479">Metal-binding</keyword>
<proteinExistence type="inferred from homology"/>
<dbReference type="STRING" id="1003232.J9DKI0"/>
<dbReference type="OMA" id="FEIRRIC"/>
<gene>
    <name evidence="10" type="ORF">EDEG_03628</name>
</gene>
<dbReference type="GO" id="GO:0005737">
    <property type="term" value="C:cytoplasm"/>
    <property type="evidence" value="ECO:0007669"/>
    <property type="project" value="TreeGrafter"/>
</dbReference>
<evidence type="ECO:0000256" key="1">
    <source>
        <dbReference type="ARBA" id="ARBA00001936"/>
    </source>
</evidence>
<comment type="catalytic activity">
    <reaction evidence="7 8">
        <text>O-phospho-L-threonyl-[protein] + H2O = L-threonyl-[protein] + phosphate</text>
        <dbReference type="Rhea" id="RHEA:47004"/>
        <dbReference type="Rhea" id="RHEA-COMP:11060"/>
        <dbReference type="Rhea" id="RHEA-COMP:11605"/>
        <dbReference type="ChEBI" id="CHEBI:15377"/>
        <dbReference type="ChEBI" id="CHEBI:30013"/>
        <dbReference type="ChEBI" id="CHEBI:43474"/>
        <dbReference type="ChEBI" id="CHEBI:61977"/>
        <dbReference type="EC" id="3.1.3.16"/>
    </reaction>
</comment>
<protein>
    <recommendedName>
        <fullName evidence="8">Serine/threonine-protein phosphatase</fullName>
        <ecNumber evidence="8">3.1.3.16</ecNumber>
    </recommendedName>
</protein>
<dbReference type="Pfam" id="PF00149">
    <property type="entry name" value="Metallophos"/>
    <property type="match status" value="1"/>
</dbReference>
<dbReference type="InterPro" id="IPR004843">
    <property type="entry name" value="Calcineurin-like_PHP"/>
</dbReference>
<evidence type="ECO:0000256" key="7">
    <source>
        <dbReference type="ARBA" id="ARBA00048336"/>
    </source>
</evidence>
<evidence type="ECO:0000256" key="2">
    <source>
        <dbReference type="ARBA" id="ARBA00022723"/>
    </source>
</evidence>
<comment type="caution">
    <text evidence="10">The sequence shown here is derived from an EMBL/GenBank/DDBJ whole genome shotgun (WGS) entry which is preliminary data.</text>
</comment>
<dbReference type="GO" id="GO:0090443">
    <property type="term" value="C:FAR/SIN/STRIPAK complex"/>
    <property type="evidence" value="ECO:0007669"/>
    <property type="project" value="EnsemblFungi"/>
</dbReference>
<dbReference type="PANTHER" id="PTHR11668:SF300">
    <property type="entry name" value="SERINE_THREONINE-PROTEIN PHOSPHATASE"/>
    <property type="match status" value="1"/>
</dbReference>
<keyword evidence="4" id="KW-0904">Protein phosphatase</keyword>
<evidence type="ECO:0000256" key="4">
    <source>
        <dbReference type="ARBA" id="ARBA00022912"/>
    </source>
</evidence>
<evidence type="ECO:0000259" key="9">
    <source>
        <dbReference type="PROSITE" id="PS00125"/>
    </source>
</evidence>
<dbReference type="InterPro" id="IPR029052">
    <property type="entry name" value="Metallo-depent_PP-like"/>
</dbReference>
<reference evidence="11" key="2">
    <citation type="submission" date="2015-07" db="EMBL/GenBank/DDBJ databases">
        <title>Contrasting host-pathogen interactions and genome evolution in two generalist and specialist microsporidian pathogens of mosquitoes.</title>
        <authorList>
            <consortium name="The Broad Institute Genomics Platform"/>
            <consortium name="The Broad Institute Genome Sequencing Center for Infectious Disease"/>
            <person name="Cuomo C.A."/>
            <person name="Sanscrainte N.D."/>
            <person name="Goldberg J.M."/>
            <person name="Heiman D."/>
            <person name="Young S."/>
            <person name="Zeng Q."/>
            <person name="Becnel J.J."/>
            <person name="Birren B.W."/>
        </authorList>
    </citation>
    <scope>NUCLEOTIDE SEQUENCE [LARGE SCALE GENOMIC DNA]</scope>
    <source>
        <strain evidence="11">USNM 41457</strain>
    </source>
</reference>
<dbReference type="InterPro" id="IPR050341">
    <property type="entry name" value="PP1_catalytic_subunit"/>
</dbReference>
<dbReference type="InterPro" id="IPR006186">
    <property type="entry name" value="Ser/Thr-sp_prot-phosphatase"/>
</dbReference>
<organism evidence="10 11">
    <name type="scientific">Edhazardia aedis (strain USNM 41457)</name>
    <name type="common">Microsporidian parasite</name>
    <dbReference type="NCBI Taxonomy" id="1003232"/>
    <lineage>
        <taxon>Eukaryota</taxon>
        <taxon>Fungi</taxon>
        <taxon>Fungi incertae sedis</taxon>
        <taxon>Microsporidia</taxon>
        <taxon>Edhazardia</taxon>
    </lineage>
</organism>
<evidence type="ECO:0000256" key="5">
    <source>
        <dbReference type="ARBA" id="ARBA00023211"/>
    </source>
</evidence>
<dbReference type="EC" id="3.1.3.16" evidence="8"/>
<comment type="catalytic activity">
    <reaction evidence="6">
        <text>O-phospho-L-seryl-[protein] + H2O = L-seryl-[protein] + phosphate</text>
        <dbReference type="Rhea" id="RHEA:20629"/>
        <dbReference type="Rhea" id="RHEA-COMP:9863"/>
        <dbReference type="Rhea" id="RHEA-COMP:11604"/>
        <dbReference type="ChEBI" id="CHEBI:15377"/>
        <dbReference type="ChEBI" id="CHEBI:29999"/>
        <dbReference type="ChEBI" id="CHEBI:43474"/>
        <dbReference type="ChEBI" id="CHEBI:83421"/>
        <dbReference type="EC" id="3.1.3.16"/>
    </reaction>
</comment>
<feature type="domain" description="Serine/threonine specific protein phosphatases" evidence="9">
    <location>
        <begin position="104"/>
        <end position="109"/>
    </location>
</feature>
<dbReference type="SUPFAM" id="SSF56300">
    <property type="entry name" value="Metallo-dependent phosphatases"/>
    <property type="match status" value="1"/>
</dbReference>
<evidence type="ECO:0000313" key="11">
    <source>
        <dbReference type="Proteomes" id="UP000003163"/>
    </source>
</evidence>